<keyword evidence="2" id="KW-1133">Transmembrane helix</keyword>
<dbReference type="Gramene" id="TVU10184">
    <property type="protein sequence ID" value="TVU10184"/>
    <property type="gene ID" value="EJB05_43695"/>
</dbReference>
<feature type="compositionally biased region" description="Basic and acidic residues" evidence="1">
    <location>
        <begin position="95"/>
        <end position="110"/>
    </location>
</feature>
<dbReference type="EMBL" id="RWGY01000039">
    <property type="protein sequence ID" value="TVU10184.1"/>
    <property type="molecule type" value="Genomic_DNA"/>
</dbReference>
<proteinExistence type="predicted"/>
<evidence type="ECO:0000313" key="5">
    <source>
        <dbReference type="Proteomes" id="UP000324897"/>
    </source>
</evidence>
<evidence type="ECO:0000256" key="1">
    <source>
        <dbReference type="SAM" id="MobiDB-lite"/>
    </source>
</evidence>
<organism evidence="4 5">
    <name type="scientific">Eragrostis curvula</name>
    <name type="common">weeping love grass</name>
    <dbReference type="NCBI Taxonomy" id="38414"/>
    <lineage>
        <taxon>Eukaryota</taxon>
        <taxon>Viridiplantae</taxon>
        <taxon>Streptophyta</taxon>
        <taxon>Embryophyta</taxon>
        <taxon>Tracheophyta</taxon>
        <taxon>Spermatophyta</taxon>
        <taxon>Magnoliopsida</taxon>
        <taxon>Liliopsida</taxon>
        <taxon>Poales</taxon>
        <taxon>Poaceae</taxon>
        <taxon>PACMAD clade</taxon>
        <taxon>Chloridoideae</taxon>
        <taxon>Eragrostideae</taxon>
        <taxon>Eragrostidinae</taxon>
        <taxon>Eragrostis</taxon>
    </lineage>
</organism>
<dbReference type="Proteomes" id="UP000324897">
    <property type="component" value="Chromosome 3"/>
</dbReference>
<evidence type="ECO:0000313" key="4">
    <source>
        <dbReference type="EMBL" id="TVU10184.1"/>
    </source>
</evidence>
<evidence type="ECO:0000256" key="2">
    <source>
        <dbReference type="SAM" id="Phobius"/>
    </source>
</evidence>
<reference evidence="4 5" key="1">
    <citation type="journal article" date="2019" name="Sci. Rep.">
        <title>A high-quality genome of Eragrostis curvula grass provides insights into Poaceae evolution and supports new strategies to enhance forage quality.</title>
        <authorList>
            <person name="Carballo J."/>
            <person name="Santos B.A.C.M."/>
            <person name="Zappacosta D."/>
            <person name="Garbus I."/>
            <person name="Selva J.P."/>
            <person name="Gallo C.A."/>
            <person name="Diaz A."/>
            <person name="Albertini E."/>
            <person name="Caccamo M."/>
            <person name="Echenique V."/>
        </authorList>
    </citation>
    <scope>NUCLEOTIDE SEQUENCE [LARGE SCALE GENOMIC DNA]</scope>
    <source>
        <strain evidence="5">cv. Victoria</strain>
        <tissue evidence="4">Leaf</tissue>
    </source>
</reference>
<comment type="caution">
    <text evidence="4">The sequence shown here is derived from an EMBL/GenBank/DDBJ whole genome shotgun (WGS) entry which is preliminary data.</text>
</comment>
<evidence type="ECO:0000313" key="3">
    <source>
        <dbReference type="EMBL" id="TVU10183.1"/>
    </source>
</evidence>
<dbReference type="Gramene" id="TVU10183">
    <property type="protein sequence ID" value="TVU10183"/>
    <property type="gene ID" value="EJB05_43694"/>
</dbReference>
<keyword evidence="2" id="KW-0812">Transmembrane</keyword>
<dbReference type="EMBL" id="RWGY01000039">
    <property type="protein sequence ID" value="TVU10183.1"/>
    <property type="molecule type" value="Genomic_DNA"/>
</dbReference>
<sequence length="166" mass="18790">MELKSAWHQREGRGKEWGGNELKGIRVSIMCAGHYNSFVNPHKYYVLPFLATFVLIIHATYYATLLQAPECHPPHGRGRAPQSPPSSFTSRGGRRRDNDTATRRATRDASSDSSTIATRYGPSVMPDTSTLLERILVQSQRHCESHGWTTRCGCNLKGCRRRCRTW</sequence>
<gene>
    <name evidence="3" type="ORF">EJB05_43694</name>
    <name evidence="4" type="ORF">EJB05_43695</name>
</gene>
<dbReference type="AlphaFoldDB" id="A0A5J9TFX7"/>
<name>A0A5J9TFX7_9POAL</name>
<protein>
    <submittedName>
        <fullName evidence="4">Uncharacterized protein</fullName>
    </submittedName>
</protein>
<keyword evidence="2" id="KW-0472">Membrane</keyword>
<feature type="transmembrane region" description="Helical" evidence="2">
    <location>
        <begin position="44"/>
        <end position="63"/>
    </location>
</feature>
<keyword evidence="5" id="KW-1185">Reference proteome</keyword>
<accession>A0A5J9TFX7</accession>
<feature type="region of interest" description="Disordered" evidence="1">
    <location>
        <begin position="73"/>
        <end position="125"/>
    </location>
</feature>